<keyword evidence="3" id="KW-1185">Reference proteome</keyword>
<comment type="caution">
    <text evidence="2">The sequence shown here is derived from an EMBL/GenBank/DDBJ whole genome shotgun (WGS) entry which is preliminary data.</text>
</comment>
<evidence type="ECO:0000256" key="1">
    <source>
        <dbReference type="SAM" id="MobiDB-lite"/>
    </source>
</evidence>
<gene>
    <name evidence="2" type="ORF">HINF_LOCUS9107</name>
</gene>
<name>A0ABP1H4C6_9EUKA</name>
<sequence>MDTIQGVTVKKMEVLINMFPKQLQSWDDLHKKASLFFKNDFKDQVTSEQLKQFVEKNMKWRPPGAQQIKMPNFTIPKYGTLSNVYLDSARASLCAKFHDPRSITYDHWELNADGKALIRRFFEHHYEHHNQILRQLRNMKISDQKLKLHEFFVQIEVLPRTDSDKPNYTSLLTQSPLQLPEYEDSESGYYYEDGEESEVPDLNLKGVRVVKNQLYFSTDSKEFNDVFYDTQTPPNIIQAIKNNSQFEKQLIEFLKKHEDEKAWFQKHKIFEFKDDAVIKPWSQSSQSQSQNNNQNNTQKEPEKPKQSLKVNIPLQQKKEEKIVSDKYLSVVSKQKEFNNERTALKNELMNEIEKISQKQPDAKTIKISQEKLQKLKNIEDALGVIDGFLQIVGK</sequence>
<reference evidence="2 3" key="1">
    <citation type="submission" date="2024-07" db="EMBL/GenBank/DDBJ databases">
        <authorList>
            <person name="Akdeniz Z."/>
        </authorList>
    </citation>
    <scope>NUCLEOTIDE SEQUENCE [LARGE SCALE GENOMIC DNA]</scope>
</reference>
<feature type="compositionally biased region" description="Low complexity" evidence="1">
    <location>
        <begin position="282"/>
        <end position="296"/>
    </location>
</feature>
<evidence type="ECO:0000313" key="3">
    <source>
        <dbReference type="Proteomes" id="UP001642409"/>
    </source>
</evidence>
<protein>
    <submittedName>
        <fullName evidence="2">Hypothetical_protein</fullName>
    </submittedName>
</protein>
<dbReference type="EMBL" id="CAXDID020000019">
    <property type="protein sequence ID" value="CAL5985804.1"/>
    <property type="molecule type" value="Genomic_DNA"/>
</dbReference>
<dbReference type="Proteomes" id="UP001642409">
    <property type="component" value="Unassembled WGS sequence"/>
</dbReference>
<organism evidence="2 3">
    <name type="scientific">Hexamita inflata</name>
    <dbReference type="NCBI Taxonomy" id="28002"/>
    <lineage>
        <taxon>Eukaryota</taxon>
        <taxon>Metamonada</taxon>
        <taxon>Diplomonadida</taxon>
        <taxon>Hexamitidae</taxon>
        <taxon>Hexamitinae</taxon>
        <taxon>Hexamita</taxon>
    </lineage>
</organism>
<feature type="region of interest" description="Disordered" evidence="1">
    <location>
        <begin position="281"/>
        <end position="308"/>
    </location>
</feature>
<proteinExistence type="predicted"/>
<evidence type="ECO:0000313" key="2">
    <source>
        <dbReference type="EMBL" id="CAL5985804.1"/>
    </source>
</evidence>
<accession>A0ABP1H4C6</accession>